<dbReference type="STRING" id="1867952.MTBPR1_10341"/>
<evidence type="ECO:0000256" key="3">
    <source>
        <dbReference type="ARBA" id="ARBA00013208"/>
    </source>
</evidence>
<evidence type="ECO:0000256" key="9">
    <source>
        <dbReference type="RuleBase" id="RU362042"/>
    </source>
</evidence>
<dbReference type="CDD" id="cd06530">
    <property type="entry name" value="S26_SPase_I"/>
    <property type="match status" value="1"/>
</dbReference>
<evidence type="ECO:0000256" key="6">
    <source>
        <dbReference type="ARBA" id="ARBA00022801"/>
    </source>
</evidence>
<dbReference type="PROSITE" id="PS00760">
    <property type="entry name" value="SPASE_I_2"/>
    <property type="match status" value="1"/>
</dbReference>
<dbReference type="GO" id="GO:0009003">
    <property type="term" value="F:signal peptidase activity"/>
    <property type="evidence" value="ECO:0007669"/>
    <property type="project" value="UniProtKB-EC"/>
</dbReference>
<evidence type="ECO:0000256" key="7">
    <source>
        <dbReference type="PIRSR" id="PIRSR600223-1"/>
    </source>
</evidence>
<dbReference type="RefSeq" id="WP_069185807.1">
    <property type="nucleotide sequence ID" value="NZ_FLYE01000001.1"/>
</dbReference>
<organism evidence="11 12">
    <name type="scientific">Candidatus Terasakiella magnetica</name>
    <dbReference type="NCBI Taxonomy" id="1867952"/>
    <lineage>
        <taxon>Bacteria</taxon>
        <taxon>Pseudomonadati</taxon>
        <taxon>Pseudomonadota</taxon>
        <taxon>Alphaproteobacteria</taxon>
        <taxon>Rhodospirillales</taxon>
        <taxon>Terasakiellaceae</taxon>
        <taxon>Terasakiella</taxon>
    </lineage>
</organism>
<keyword evidence="5 8" id="KW-0645">Protease</keyword>
<dbReference type="EMBL" id="FLYE01000001">
    <property type="protein sequence ID" value="SCA55094.1"/>
    <property type="molecule type" value="Genomic_DNA"/>
</dbReference>
<dbReference type="SUPFAM" id="SSF51306">
    <property type="entry name" value="LexA/Signal peptidase"/>
    <property type="match status" value="1"/>
</dbReference>
<sequence>MDTIKTVFWAIVLALGIRTIAYEPFNIPSGSMKPTLLIGDYLFVSKFSYGYSTYSLPFGVNLFDGRVLETQPERGDVAVFKLPTDTSKDYIKRIVGLPGDKIQVVEGILHINGEAVKREEVGEFVTRNQHGSVQRVTKYIETLPNGVVHEIAEENDNWHWSDSTPVYTVPPEHYFAMGDNRDHSQDSRWLTEVGFIPAKNLVGRAEFLFYSKDTLEPIWDLSSIRFSRLFTGIE</sequence>
<evidence type="ECO:0000256" key="4">
    <source>
        <dbReference type="ARBA" id="ARBA00019232"/>
    </source>
</evidence>
<dbReference type="PANTHER" id="PTHR43390">
    <property type="entry name" value="SIGNAL PEPTIDASE I"/>
    <property type="match status" value="1"/>
</dbReference>
<evidence type="ECO:0000256" key="1">
    <source>
        <dbReference type="ARBA" id="ARBA00000677"/>
    </source>
</evidence>
<dbReference type="EC" id="3.4.21.89" evidence="3 8"/>
<evidence type="ECO:0000259" key="10">
    <source>
        <dbReference type="Pfam" id="PF10502"/>
    </source>
</evidence>
<proteinExistence type="inferred from homology"/>
<dbReference type="Proteomes" id="UP000231658">
    <property type="component" value="Unassembled WGS sequence"/>
</dbReference>
<dbReference type="InterPro" id="IPR036286">
    <property type="entry name" value="LexA/Signal_pep-like_sf"/>
</dbReference>
<dbReference type="PRINTS" id="PR00727">
    <property type="entry name" value="LEADERPTASE"/>
</dbReference>
<feature type="domain" description="Peptidase S26" evidence="10">
    <location>
        <begin position="2"/>
        <end position="210"/>
    </location>
</feature>
<keyword evidence="6 8" id="KW-0378">Hydrolase</keyword>
<evidence type="ECO:0000256" key="5">
    <source>
        <dbReference type="ARBA" id="ARBA00022670"/>
    </source>
</evidence>
<evidence type="ECO:0000313" key="12">
    <source>
        <dbReference type="Proteomes" id="UP000231658"/>
    </source>
</evidence>
<feature type="active site" evidence="7">
    <location>
        <position position="31"/>
    </location>
</feature>
<protein>
    <recommendedName>
        <fullName evidence="4 8">Signal peptidase I</fullName>
        <ecNumber evidence="3 8">3.4.21.89</ecNumber>
    </recommendedName>
</protein>
<dbReference type="AlphaFoldDB" id="A0A1C3RCZ0"/>
<accession>A0A1C3RCZ0</accession>
<dbReference type="PROSITE" id="PS00501">
    <property type="entry name" value="SPASE_I_1"/>
    <property type="match status" value="1"/>
</dbReference>
<dbReference type="InterPro" id="IPR019757">
    <property type="entry name" value="Pept_S26A_signal_pept_1_Lys-AS"/>
</dbReference>
<name>A0A1C3RCZ0_9PROT</name>
<dbReference type="GO" id="GO:0004252">
    <property type="term" value="F:serine-type endopeptidase activity"/>
    <property type="evidence" value="ECO:0007669"/>
    <property type="project" value="InterPro"/>
</dbReference>
<keyword evidence="12" id="KW-1185">Reference proteome</keyword>
<dbReference type="Pfam" id="PF10502">
    <property type="entry name" value="Peptidase_S26"/>
    <property type="match status" value="1"/>
</dbReference>
<comment type="catalytic activity">
    <reaction evidence="1 8">
        <text>Cleavage of hydrophobic, N-terminal signal or leader sequences from secreted and periplasmic proteins.</text>
        <dbReference type="EC" id="3.4.21.89"/>
    </reaction>
</comment>
<dbReference type="Gene3D" id="2.10.109.10">
    <property type="entry name" value="Umud Fragment, subunit A"/>
    <property type="match status" value="1"/>
</dbReference>
<evidence type="ECO:0000256" key="8">
    <source>
        <dbReference type="RuleBase" id="RU003993"/>
    </source>
</evidence>
<dbReference type="InterPro" id="IPR000223">
    <property type="entry name" value="Pept_S26A_signal_pept_1"/>
</dbReference>
<comment type="similarity">
    <text evidence="2 9">Belongs to the peptidase S26 family.</text>
</comment>
<feature type="active site" evidence="7">
    <location>
        <position position="92"/>
    </location>
</feature>
<gene>
    <name evidence="11" type="primary">lepB</name>
    <name evidence="11" type="ORF">MTBPR1_10341</name>
</gene>
<reference evidence="11 12" key="1">
    <citation type="submission" date="2016-07" db="EMBL/GenBank/DDBJ databases">
        <authorList>
            <person name="Lefevre C.T."/>
        </authorList>
    </citation>
    <scope>NUCLEOTIDE SEQUENCE [LARGE SCALE GENOMIC DNA]</scope>
    <source>
        <strain evidence="11">PR1</strain>
    </source>
</reference>
<dbReference type="InterPro" id="IPR019756">
    <property type="entry name" value="Pept_S26A_signal_pept_1_Ser-AS"/>
</dbReference>
<evidence type="ECO:0000256" key="2">
    <source>
        <dbReference type="ARBA" id="ARBA00009370"/>
    </source>
</evidence>
<dbReference type="GO" id="GO:0006465">
    <property type="term" value="P:signal peptide processing"/>
    <property type="evidence" value="ECO:0007669"/>
    <property type="project" value="InterPro"/>
</dbReference>
<evidence type="ECO:0000313" key="11">
    <source>
        <dbReference type="EMBL" id="SCA55094.1"/>
    </source>
</evidence>
<dbReference type="GO" id="GO:0016020">
    <property type="term" value="C:membrane"/>
    <property type="evidence" value="ECO:0007669"/>
    <property type="project" value="UniProtKB-SubCell"/>
</dbReference>
<dbReference type="NCBIfam" id="TIGR02227">
    <property type="entry name" value="sigpep_I_bact"/>
    <property type="match status" value="1"/>
</dbReference>
<comment type="subcellular location">
    <subcellularLocation>
        <location evidence="9">Membrane</location>
        <topology evidence="9">Single-pass type II membrane protein</topology>
    </subcellularLocation>
</comment>
<dbReference type="OrthoDB" id="9815782at2"/>
<dbReference type="InterPro" id="IPR019533">
    <property type="entry name" value="Peptidase_S26"/>
</dbReference>
<dbReference type="PANTHER" id="PTHR43390:SF1">
    <property type="entry name" value="CHLOROPLAST PROCESSING PEPTIDASE"/>
    <property type="match status" value="1"/>
</dbReference>